<feature type="transmembrane region" description="Helical" evidence="1">
    <location>
        <begin position="18"/>
        <end position="36"/>
    </location>
</feature>
<evidence type="ECO:0000313" key="3">
    <source>
        <dbReference type="Proteomes" id="UP001596494"/>
    </source>
</evidence>
<keyword evidence="1" id="KW-0812">Transmembrane</keyword>
<feature type="transmembrane region" description="Helical" evidence="1">
    <location>
        <begin position="134"/>
        <end position="156"/>
    </location>
</feature>
<feature type="transmembrane region" description="Helical" evidence="1">
    <location>
        <begin position="163"/>
        <end position="181"/>
    </location>
</feature>
<protein>
    <submittedName>
        <fullName evidence="2">ABC transporter permease</fullName>
    </submittedName>
</protein>
<dbReference type="Proteomes" id="UP001596494">
    <property type="component" value="Unassembled WGS sequence"/>
</dbReference>
<organism evidence="2 3">
    <name type="scientific">Halobacillus campisalis</name>
    <dbReference type="NCBI Taxonomy" id="435909"/>
    <lineage>
        <taxon>Bacteria</taxon>
        <taxon>Bacillati</taxon>
        <taxon>Bacillota</taxon>
        <taxon>Bacilli</taxon>
        <taxon>Bacillales</taxon>
        <taxon>Bacillaceae</taxon>
        <taxon>Halobacillus</taxon>
    </lineage>
</organism>
<dbReference type="EMBL" id="JBHTBY010000001">
    <property type="protein sequence ID" value="MFC7319408.1"/>
    <property type="molecule type" value="Genomic_DNA"/>
</dbReference>
<feature type="transmembrane region" description="Helical" evidence="1">
    <location>
        <begin position="205"/>
        <end position="228"/>
    </location>
</feature>
<evidence type="ECO:0000313" key="2">
    <source>
        <dbReference type="EMBL" id="MFC7319408.1"/>
    </source>
</evidence>
<dbReference type="RefSeq" id="WP_289216159.1">
    <property type="nucleotide sequence ID" value="NZ_JAPVRC010000005.1"/>
</dbReference>
<dbReference type="Pfam" id="PF12730">
    <property type="entry name" value="ABC2_membrane_4"/>
    <property type="match status" value="1"/>
</dbReference>
<accession>A0ABW2JYF9</accession>
<evidence type="ECO:0000256" key="1">
    <source>
        <dbReference type="SAM" id="Phobius"/>
    </source>
</evidence>
<keyword evidence="1" id="KW-0472">Membrane</keyword>
<sequence>MLRSLISSELLKIRKTKVWLLLFLSPILAAIVGYLSDIPSEGGWAYLLFMMTSSHSLLIFPLMISVFSGFICRYEHQNGGWRRMFSMPVGRQNVYLAKFIVVFSLVALNQLMFSAVYLGMGYMQGLEGSVPGEILIKCLAGGLIAALPLIALTLWVATIWSSFVAPFTLNVILTLPNMLVANSETFRPWYPWVQPFMMMQGEEDGFFTVPAESLLVAIGVVFVIFYIAGSMSIQRKAV</sequence>
<feature type="transmembrane region" description="Helical" evidence="1">
    <location>
        <begin position="95"/>
        <end position="122"/>
    </location>
</feature>
<keyword evidence="1" id="KW-1133">Transmembrane helix</keyword>
<dbReference type="CDD" id="cd21809">
    <property type="entry name" value="ABC-2_lan_permease-like"/>
    <property type="match status" value="1"/>
</dbReference>
<comment type="caution">
    <text evidence="2">The sequence shown here is derived from an EMBL/GenBank/DDBJ whole genome shotgun (WGS) entry which is preliminary data.</text>
</comment>
<proteinExistence type="predicted"/>
<keyword evidence="3" id="KW-1185">Reference proteome</keyword>
<gene>
    <name evidence="2" type="ORF">ACFQMN_00745</name>
</gene>
<reference evidence="3" key="1">
    <citation type="journal article" date="2019" name="Int. J. Syst. Evol. Microbiol.">
        <title>The Global Catalogue of Microorganisms (GCM) 10K type strain sequencing project: providing services to taxonomists for standard genome sequencing and annotation.</title>
        <authorList>
            <consortium name="The Broad Institute Genomics Platform"/>
            <consortium name="The Broad Institute Genome Sequencing Center for Infectious Disease"/>
            <person name="Wu L."/>
            <person name="Ma J."/>
        </authorList>
    </citation>
    <scope>NUCLEOTIDE SEQUENCE [LARGE SCALE GENOMIC DNA]</scope>
    <source>
        <strain evidence="3">CCUG 73951</strain>
    </source>
</reference>
<feature type="transmembrane region" description="Helical" evidence="1">
    <location>
        <begin position="56"/>
        <end position="74"/>
    </location>
</feature>
<name>A0ABW2JYF9_9BACI</name>